<sequence length="231" mass="26284">MSDTISTYVMYGIRPSAPLQRVLKAALNAGWKLSPQFGDDYVYWIDDKRFTAANNDEVVEAVDSPETTAVAIERNDLRVWIEKDTDVLPTVETWHLYLWANKYEFGHRKDARTQAEARARVQQYLDLVELAVVETDPDYGFGKFGSIVSPKVVPTVDELLSARVLDVFWLNVFDSAAVERMGRERVLEAPAWEVRELETGHVMLVASDNPFEPADEWADGEEHVAEYLDVD</sequence>
<name>A0A346PUT6_9EURY</name>
<dbReference type="EMBL" id="CP027033">
    <property type="protein sequence ID" value="AXR83281.1"/>
    <property type="molecule type" value="Genomic_DNA"/>
</dbReference>
<evidence type="ECO:0000313" key="2">
    <source>
        <dbReference type="Proteomes" id="UP000258613"/>
    </source>
</evidence>
<reference evidence="2" key="1">
    <citation type="submission" date="2018-02" db="EMBL/GenBank/DDBJ databases">
        <title>Phenotypic and genomic properties of facultatively anaerobic sulfur-reducing natronoarchaea from hypersaline soda lakes.</title>
        <authorList>
            <person name="Sorokin D.Y."/>
            <person name="Kublanov I.V."/>
            <person name="Roman P."/>
            <person name="Sinninghe Damste J.S."/>
            <person name="Golyshin P.N."/>
            <person name="Rojo D."/>
            <person name="Ciordia S."/>
            <person name="Mena M.D.C."/>
            <person name="Ferrer M."/>
            <person name="Messina E."/>
            <person name="Smedile F."/>
            <person name="La Spada G."/>
            <person name="La Cono V."/>
            <person name="Yakimov M.M."/>
        </authorList>
    </citation>
    <scope>NUCLEOTIDE SEQUENCE [LARGE SCALE GENOMIC DNA]</scope>
    <source>
        <strain evidence="2">AArc-Mg</strain>
    </source>
</reference>
<dbReference type="KEGG" id="nag:AArcMg_3297"/>
<gene>
    <name evidence="1" type="ORF">AArcMg_3297</name>
</gene>
<proteinExistence type="predicted"/>
<accession>A0A346PUT6</accession>
<dbReference type="AlphaFoldDB" id="A0A346PUT6"/>
<dbReference type="Proteomes" id="UP000258613">
    <property type="component" value="Chromosome"/>
</dbReference>
<organism evidence="1 2">
    <name type="scientific">Natrarchaeobaculum sulfurireducens</name>
    <dbReference type="NCBI Taxonomy" id="2044521"/>
    <lineage>
        <taxon>Archaea</taxon>
        <taxon>Methanobacteriati</taxon>
        <taxon>Methanobacteriota</taxon>
        <taxon>Stenosarchaea group</taxon>
        <taxon>Halobacteria</taxon>
        <taxon>Halobacteriales</taxon>
        <taxon>Natrialbaceae</taxon>
        <taxon>Natrarchaeobaculum</taxon>
    </lineage>
</organism>
<evidence type="ECO:0000313" key="1">
    <source>
        <dbReference type="EMBL" id="AXR83281.1"/>
    </source>
</evidence>
<keyword evidence="2" id="KW-1185">Reference proteome</keyword>
<protein>
    <submittedName>
        <fullName evidence="1">Uncharacterized protein</fullName>
    </submittedName>
</protein>